<dbReference type="SUPFAM" id="SSF52172">
    <property type="entry name" value="CheY-like"/>
    <property type="match status" value="1"/>
</dbReference>
<dbReference type="PANTHER" id="PTHR44591:SF21">
    <property type="entry name" value="TWO-COMPONENT RESPONSE REGULATOR"/>
    <property type="match status" value="1"/>
</dbReference>
<sequence length="118" mass="12509">MARILIAEDDASMRQFLAMALEKAGHSVTLCENGILALKAIETDPAYDLLLSDIVMPGIDGIELSRKAAAIAPSLKVMFITGFAAVAADSGAENQAKVLSKPFHLKDLVDQVEQLLAA</sequence>
<organism evidence="4 5">
    <name type="scientific">Micavibrio aeruginosavorus EPB</name>
    <dbReference type="NCBI Taxonomy" id="349215"/>
    <lineage>
        <taxon>Bacteria</taxon>
        <taxon>Pseudomonadati</taxon>
        <taxon>Bdellovibrionota</taxon>
        <taxon>Bdellovibrionia</taxon>
        <taxon>Bdellovibrionales</taxon>
        <taxon>Pseudobdellovibrionaceae</taxon>
        <taxon>Micavibrio</taxon>
    </lineage>
</organism>
<dbReference type="AlphaFoldDB" id="M4VH19"/>
<dbReference type="PATRIC" id="fig|349215.9.peg.513"/>
<proteinExistence type="predicted"/>
<gene>
    <name evidence="4" type="ORF">A11S_525</name>
</gene>
<evidence type="ECO:0000313" key="4">
    <source>
        <dbReference type="EMBL" id="AGH97351.1"/>
    </source>
</evidence>
<name>M4VH19_9BACT</name>
<dbReference type="InterPro" id="IPR001789">
    <property type="entry name" value="Sig_transdc_resp-reg_receiver"/>
</dbReference>
<dbReference type="InterPro" id="IPR050595">
    <property type="entry name" value="Bact_response_regulator"/>
</dbReference>
<evidence type="ECO:0000259" key="3">
    <source>
        <dbReference type="PROSITE" id="PS50110"/>
    </source>
</evidence>
<dbReference type="InterPro" id="IPR011006">
    <property type="entry name" value="CheY-like_superfamily"/>
</dbReference>
<dbReference type="RefSeq" id="WP_015466906.1">
    <property type="nucleotide sequence ID" value="NC_020812.1"/>
</dbReference>
<dbReference type="Gene3D" id="3.40.50.2300">
    <property type="match status" value="1"/>
</dbReference>
<protein>
    <submittedName>
        <fullName evidence="4">Response regulator</fullName>
    </submittedName>
</protein>
<keyword evidence="1 2" id="KW-0597">Phosphoprotein</keyword>
<feature type="modified residue" description="4-aspartylphosphate" evidence="2">
    <location>
        <position position="53"/>
    </location>
</feature>
<evidence type="ECO:0000313" key="5">
    <source>
        <dbReference type="Proteomes" id="UP000011932"/>
    </source>
</evidence>
<dbReference type="KEGG" id="man:A11S_525"/>
<dbReference type="EMBL" id="CP003538">
    <property type="protein sequence ID" value="AGH97351.1"/>
    <property type="molecule type" value="Genomic_DNA"/>
</dbReference>
<dbReference type="Proteomes" id="UP000011932">
    <property type="component" value="Chromosome"/>
</dbReference>
<reference evidence="4 5" key="1">
    <citation type="journal article" date="2013" name="ISME J.">
        <title>By their genes ye shall know them: genomic signatures of predatory bacteria.</title>
        <authorList>
            <person name="Pasternak Z."/>
            <person name="Pietrokovski S."/>
            <person name="Rotem O."/>
            <person name="Gophna U."/>
            <person name="Lurie-Weinberger M.N."/>
            <person name="Jurkevitch E."/>
        </authorList>
    </citation>
    <scope>NUCLEOTIDE SEQUENCE [LARGE SCALE GENOMIC DNA]</scope>
    <source>
        <strain evidence="4">EPB</strain>
    </source>
</reference>
<feature type="domain" description="Response regulatory" evidence="3">
    <location>
        <begin position="3"/>
        <end position="116"/>
    </location>
</feature>
<dbReference type="HOGENOM" id="CLU_000445_69_8_5"/>
<dbReference type="GO" id="GO:0000160">
    <property type="term" value="P:phosphorelay signal transduction system"/>
    <property type="evidence" value="ECO:0007669"/>
    <property type="project" value="InterPro"/>
</dbReference>
<accession>M4VH19</accession>
<dbReference type="PANTHER" id="PTHR44591">
    <property type="entry name" value="STRESS RESPONSE REGULATOR PROTEIN 1"/>
    <property type="match status" value="1"/>
</dbReference>
<dbReference type="PROSITE" id="PS50110">
    <property type="entry name" value="RESPONSE_REGULATORY"/>
    <property type="match status" value="1"/>
</dbReference>
<evidence type="ECO:0000256" key="2">
    <source>
        <dbReference type="PROSITE-ProRule" id="PRU00169"/>
    </source>
</evidence>
<dbReference type="STRING" id="349215.A11S_525"/>
<dbReference type="SMART" id="SM00448">
    <property type="entry name" value="REC"/>
    <property type="match status" value="1"/>
</dbReference>
<evidence type="ECO:0000256" key="1">
    <source>
        <dbReference type="ARBA" id="ARBA00022553"/>
    </source>
</evidence>
<dbReference type="Pfam" id="PF00072">
    <property type="entry name" value="Response_reg"/>
    <property type="match status" value="1"/>
</dbReference>
<dbReference type="OrthoDB" id="9802155at2"/>